<dbReference type="AlphaFoldDB" id="J7GB74"/>
<dbReference type="InterPro" id="IPR050689">
    <property type="entry name" value="FKBP-type_PPIase"/>
</dbReference>
<organism evidence="8 9">
    <name type="scientific">Chroomonas mesostigmatica CCMP1168</name>
    <dbReference type="NCBI Taxonomy" id="1195612"/>
    <lineage>
        <taxon>Eukaryota</taxon>
        <taxon>Cryptophyceae</taxon>
        <taxon>Pyrenomonadales</taxon>
        <taxon>Chroomonadaceae</taxon>
        <taxon>Chroomonas</taxon>
    </lineage>
</organism>
<keyword evidence="8" id="KW-0542">Nucleomorph</keyword>
<evidence type="ECO:0000256" key="1">
    <source>
        <dbReference type="ARBA" id="ARBA00000971"/>
    </source>
</evidence>
<dbReference type="PROSITE" id="PS50059">
    <property type="entry name" value="FKBP_PPIASE"/>
    <property type="match status" value="1"/>
</dbReference>
<keyword evidence="4 5" id="KW-0413">Isomerase</keyword>
<dbReference type="SUPFAM" id="SSF54534">
    <property type="entry name" value="FKBP-like"/>
    <property type="match status" value="1"/>
</dbReference>
<evidence type="ECO:0000256" key="2">
    <source>
        <dbReference type="ARBA" id="ARBA00013194"/>
    </source>
</evidence>
<gene>
    <name evidence="8" type="primary">fkbp</name>
    <name evidence="8" type="ORF">CMESO_521</name>
</gene>
<proteinExistence type="predicted"/>
<evidence type="ECO:0000256" key="6">
    <source>
        <dbReference type="SAM" id="Phobius"/>
    </source>
</evidence>
<dbReference type="PANTHER" id="PTHR10516:SF443">
    <property type="entry name" value="FK506-BINDING PROTEIN 59-RELATED"/>
    <property type="match status" value="1"/>
</dbReference>
<reference evidence="8 9" key="1">
    <citation type="journal article" date="2012" name="Genome Biol. Evol.">
        <title>Nucleomorph genome sequence of the cryptophyte alga Chroomonas mesostigmatica CCMP1168 reveals lineage-specific gene loss and genome complexity.</title>
        <authorList>
            <person name="Moore C.E."/>
            <person name="Curtis B."/>
            <person name="Mills T."/>
            <person name="Tanifuji G."/>
            <person name="Archibald J.M."/>
        </authorList>
    </citation>
    <scope>NUCLEOTIDE SEQUENCE [LARGE SCALE GENOMIC DNA]</scope>
    <source>
        <strain evidence="8 9">CCMP1168</strain>
    </source>
</reference>
<comment type="catalytic activity">
    <reaction evidence="1 5">
        <text>[protein]-peptidylproline (omega=180) = [protein]-peptidylproline (omega=0)</text>
        <dbReference type="Rhea" id="RHEA:16237"/>
        <dbReference type="Rhea" id="RHEA-COMP:10747"/>
        <dbReference type="Rhea" id="RHEA-COMP:10748"/>
        <dbReference type="ChEBI" id="CHEBI:83833"/>
        <dbReference type="ChEBI" id="CHEBI:83834"/>
        <dbReference type="EC" id="5.2.1.8"/>
    </reaction>
</comment>
<evidence type="ECO:0000259" key="7">
    <source>
        <dbReference type="PROSITE" id="PS50059"/>
    </source>
</evidence>
<accession>J7GB74</accession>
<keyword evidence="6" id="KW-0472">Membrane</keyword>
<dbReference type="Proteomes" id="UP000243348">
    <property type="component" value="Nucleomorph 3"/>
</dbReference>
<sequence>MEKYGFINLSFPKKCKSRNIFMFPFVLETKNFSKFYFNSEIKLNLLIEKKNSDFERRKKKTSIFQKVSNGSENDFSKIEKEQDLTGDKGVVKTLLKTGSGLQVPSNSKVKVHYEGKLENGEIFDSSLDRKNPYVFKIGENKVIKGWEIGIKTMKIGEKAKFAFSPDYGYKKKGIPPIIPPNAKLFFEIELLEILDSNDNSILEVSESNRDIARTPQKIAEDFEKKISKKKKESNEIKFENFFFISPFQSQSGEKAPWWLNPNITFILVFLLILLLFFVVLSVGGIHQGYID</sequence>
<dbReference type="GO" id="GO:0005737">
    <property type="term" value="C:cytoplasm"/>
    <property type="evidence" value="ECO:0007669"/>
    <property type="project" value="TreeGrafter"/>
</dbReference>
<evidence type="ECO:0000256" key="3">
    <source>
        <dbReference type="ARBA" id="ARBA00023110"/>
    </source>
</evidence>
<keyword evidence="6" id="KW-0812">Transmembrane</keyword>
<dbReference type="InterPro" id="IPR046357">
    <property type="entry name" value="PPIase_dom_sf"/>
</dbReference>
<dbReference type="Pfam" id="PF00254">
    <property type="entry name" value="FKBP_C"/>
    <property type="match status" value="1"/>
</dbReference>
<dbReference type="Gene3D" id="3.10.50.40">
    <property type="match status" value="1"/>
</dbReference>
<dbReference type="EMBL" id="CP003682">
    <property type="protein sequence ID" value="AFP65665.1"/>
    <property type="molecule type" value="Genomic_DNA"/>
</dbReference>
<evidence type="ECO:0000313" key="8">
    <source>
        <dbReference type="EMBL" id="AFP65665.1"/>
    </source>
</evidence>
<feature type="domain" description="PPIase FKBP-type" evidence="7">
    <location>
        <begin position="106"/>
        <end position="194"/>
    </location>
</feature>
<keyword evidence="6" id="KW-1133">Transmembrane helix</keyword>
<keyword evidence="3 5" id="KW-0697">Rotamase</keyword>
<dbReference type="PANTHER" id="PTHR10516">
    <property type="entry name" value="PEPTIDYL-PROLYL CIS-TRANS ISOMERASE"/>
    <property type="match status" value="1"/>
</dbReference>
<dbReference type="InterPro" id="IPR001179">
    <property type="entry name" value="PPIase_FKBP_dom"/>
</dbReference>
<evidence type="ECO:0000313" key="9">
    <source>
        <dbReference type="Proteomes" id="UP000243348"/>
    </source>
</evidence>
<evidence type="ECO:0000256" key="5">
    <source>
        <dbReference type="PROSITE-ProRule" id="PRU00277"/>
    </source>
</evidence>
<protein>
    <recommendedName>
        <fullName evidence="2 5">peptidylprolyl isomerase</fullName>
        <ecNumber evidence="2 5">5.2.1.8</ecNumber>
    </recommendedName>
</protein>
<geneLocation type="nucleomorph" evidence="8"/>
<name>J7GB74_9CRYP</name>
<dbReference type="FunFam" id="3.10.50.40:FF:000006">
    <property type="entry name" value="Peptidyl-prolyl cis-trans isomerase"/>
    <property type="match status" value="1"/>
</dbReference>
<evidence type="ECO:0000256" key="4">
    <source>
        <dbReference type="ARBA" id="ARBA00023235"/>
    </source>
</evidence>
<feature type="transmembrane region" description="Helical" evidence="6">
    <location>
        <begin position="263"/>
        <end position="285"/>
    </location>
</feature>
<dbReference type="GO" id="GO:0003755">
    <property type="term" value="F:peptidyl-prolyl cis-trans isomerase activity"/>
    <property type="evidence" value="ECO:0007669"/>
    <property type="project" value="UniProtKB-KW"/>
</dbReference>
<dbReference type="EC" id="5.2.1.8" evidence="2 5"/>